<dbReference type="SUPFAM" id="SSF50985">
    <property type="entry name" value="RCC1/BLIP-II"/>
    <property type="match status" value="1"/>
</dbReference>
<dbReference type="InterPro" id="IPR009091">
    <property type="entry name" value="RCC1/BLIP-II"/>
</dbReference>
<accession>A0ABN9Y7E2</accession>
<comment type="caution">
    <text evidence="1">The sequence shown here is derived from an EMBL/GenBank/DDBJ whole genome shotgun (WGS) entry which is preliminary data.</text>
</comment>
<name>A0ABN9Y7E2_9DINO</name>
<keyword evidence="2" id="KW-1185">Reference proteome</keyword>
<reference evidence="1" key="1">
    <citation type="submission" date="2023-10" db="EMBL/GenBank/DDBJ databases">
        <authorList>
            <person name="Chen Y."/>
            <person name="Shah S."/>
            <person name="Dougan E. K."/>
            <person name="Thang M."/>
            <person name="Chan C."/>
        </authorList>
    </citation>
    <scope>NUCLEOTIDE SEQUENCE [LARGE SCALE GENOMIC DNA]</scope>
</reference>
<proteinExistence type="predicted"/>
<dbReference type="Proteomes" id="UP001189429">
    <property type="component" value="Unassembled WGS sequence"/>
</dbReference>
<organism evidence="1 2">
    <name type="scientific">Prorocentrum cordatum</name>
    <dbReference type="NCBI Taxonomy" id="2364126"/>
    <lineage>
        <taxon>Eukaryota</taxon>
        <taxon>Sar</taxon>
        <taxon>Alveolata</taxon>
        <taxon>Dinophyceae</taxon>
        <taxon>Prorocentrales</taxon>
        <taxon>Prorocentraceae</taxon>
        <taxon>Prorocentrum</taxon>
    </lineage>
</organism>
<evidence type="ECO:0000313" key="2">
    <source>
        <dbReference type="Proteomes" id="UP001189429"/>
    </source>
</evidence>
<sequence length="249" mass="25370">MSCGCGFAVLLRSDGTAVGCGCPDNGVLDIPALPDGLTYAEVAAGARELASPACEIPALVGVLTYTQVSAGTYHAVLLKNNGTAVACGDNEFEQCDIPMLDGSLTYTQIVAGGHHAAVMLMNGGTAVACSSNDSRQCDIQALDGALAYTSALAGLDQTVLSKSNGGAHVFGYNAEGQCDIPLLGGGLTSTASLTKLLILQASHVSSASDFSLCARFQIAEAFHASPRRLDARRRRSLVGQACARALASG</sequence>
<evidence type="ECO:0008006" key="3">
    <source>
        <dbReference type="Google" id="ProtNLM"/>
    </source>
</evidence>
<gene>
    <name evidence="1" type="ORF">PCOR1329_LOCUS82415</name>
</gene>
<dbReference type="Pfam" id="PF13540">
    <property type="entry name" value="RCC1_2"/>
    <property type="match status" value="1"/>
</dbReference>
<dbReference type="Gene3D" id="2.130.10.30">
    <property type="entry name" value="Regulator of chromosome condensation 1/beta-lactamase-inhibitor protein II"/>
    <property type="match status" value="1"/>
</dbReference>
<evidence type="ECO:0000313" key="1">
    <source>
        <dbReference type="EMBL" id="CAK0907392.1"/>
    </source>
</evidence>
<protein>
    <recommendedName>
        <fullName evidence="3">Subtilisin</fullName>
    </recommendedName>
</protein>
<dbReference type="EMBL" id="CAUYUJ010021848">
    <property type="protein sequence ID" value="CAK0907392.1"/>
    <property type="molecule type" value="Genomic_DNA"/>
</dbReference>